<reference evidence="1" key="2">
    <citation type="journal article" date="2015" name="Fish Shellfish Immunol.">
        <title>Early steps in the European eel (Anguilla anguilla)-Vibrio vulnificus interaction in the gills: Role of the RtxA13 toxin.</title>
        <authorList>
            <person name="Callol A."/>
            <person name="Pajuelo D."/>
            <person name="Ebbesson L."/>
            <person name="Teles M."/>
            <person name="MacKenzie S."/>
            <person name="Amaro C."/>
        </authorList>
    </citation>
    <scope>NUCLEOTIDE SEQUENCE</scope>
</reference>
<dbReference type="EMBL" id="GBXM01066582">
    <property type="protein sequence ID" value="JAH41995.1"/>
    <property type="molecule type" value="Transcribed_RNA"/>
</dbReference>
<sequence length="24" mass="2730">MYFVLQILPCGRHLSVCSVSHALR</sequence>
<dbReference type="EMBL" id="GBXM01075417">
    <property type="protein sequence ID" value="JAH33160.1"/>
    <property type="molecule type" value="Transcribed_RNA"/>
</dbReference>
<evidence type="ECO:0000313" key="1">
    <source>
        <dbReference type="EMBL" id="JAH25689.1"/>
    </source>
</evidence>
<name>A0A0E9R9A1_ANGAN</name>
<dbReference type="AlphaFoldDB" id="A0A0E9R9A1"/>
<proteinExistence type="predicted"/>
<organism evidence="1">
    <name type="scientific">Anguilla anguilla</name>
    <name type="common">European freshwater eel</name>
    <name type="synonym">Muraena anguilla</name>
    <dbReference type="NCBI Taxonomy" id="7936"/>
    <lineage>
        <taxon>Eukaryota</taxon>
        <taxon>Metazoa</taxon>
        <taxon>Chordata</taxon>
        <taxon>Craniata</taxon>
        <taxon>Vertebrata</taxon>
        <taxon>Euteleostomi</taxon>
        <taxon>Actinopterygii</taxon>
        <taxon>Neopterygii</taxon>
        <taxon>Teleostei</taxon>
        <taxon>Anguilliformes</taxon>
        <taxon>Anguillidae</taxon>
        <taxon>Anguilla</taxon>
    </lineage>
</organism>
<protein>
    <submittedName>
        <fullName evidence="1">Uncharacterized protein</fullName>
    </submittedName>
</protein>
<dbReference type="EMBL" id="GBXM01080704">
    <property type="protein sequence ID" value="JAH27873.1"/>
    <property type="molecule type" value="Transcribed_RNA"/>
</dbReference>
<accession>A0A0E9R9A1</accession>
<dbReference type="EMBL" id="GBXM01082888">
    <property type="protein sequence ID" value="JAH25689.1"/>
    <property type="molecule type" value="Transcribed_RNA"/>
</dbReference>
<dbReference type="EMBL" id="GBXM01081255">
    <property type="protein sequence ID" value="JAH27322.1"/>
    <property type="molecule type" value="Transcribed_RNA"/>
</dbReference>
<reference evidence="1" key="1">
    <citation type="submission" date="2014-11" db="EMBL/GenBank/DDBJ databases">
        <authorList>
            <person name="Amaro Gonzalez C."/>
        </authorList>
    </citation>
    <scope>NUCLEOTIDE SEQUENCE</scope>
</reference>